<dbReference type="InterPro" id="IPR003819">
    <property type="entry name" value="TauD/TfdA-like"/>
</dbReference>
<feature type="binding site" evidence="8">
    <location>
        <position position="157"/>
    </location>
    <ligand>
        <name>Fe cation</name>
        <dbReference type="ChEBI" id="CHEBI:24875"/>
    </ligand>
</feature>
<dbReference type="EMBL" id="PYAA01000008">
    <property type="protein sequence ID" value="RAO04209.1"/>
    <property type="molecule type" value="Genomic_DNA"/>
</dbReference>
<dbReference type="RefSeq" id="WP_112583076.1">
    <property type="nucleotide sequence ID" value="NZ_PYAA01000008.1"/>
</dbReference>
<evidence type="ECO:0000313" key="11">
    <source>
        <dbReference type="Proteomes" id="UP000248966"/>
    </source>
</evidence>
<dbReference type="SUPFAM" id="SSF51197">
    <property type="entry name" value="Clavaminate synthase-like"/>
    <property type="match status" value="1"/>
</dbReference>
<dbReference type="Gene3D" id="3.60.130.10">
    <property type="entry name" value="Clavaminate synthase-like"/>
    <property type="match status" value="1"/>
</dbReference>
<dbReference type="Proteomes" id="UP000248966">
    <property type="component" value="Unassembled WGS sequence"/>
</dbReference>
<evidence type="ECO:0000256" key="3">
    <source>
        <dbReference type="ARBA" id="ARBA00022723"/>
    </source>
</evidence>
<keyword evidence="3 8" id="KW-0479">Metal-binding</keyword>
<protein>
    <submittedName>
        <fullName evidence="10">L-asparagine oxygenase</fullName>
    </submittedName>
</protein>
<proteinExistence type="inferred from homology"/>
<dbReference type="AlphaFoldDB" id="A0A328NDC2"/>
<keyword evidence="4" id="KW-0560">Oxidoreductase</keyword>
<dbReference type="PANTHER" id="PTHR10696">
    <property type="entry name" value="GAMMA-BUTYROBETAINE HYDROXYLASE-RELATED"/>
    <property type="match status" value="1"/>
</dbReference>
<dbReference type="PIRSF" id="PIRSF019543">
    <property type="entry name" value="Clavaminate_syn"/>
    <property type="match status" value="1"/>
</dbReference>
<comment type="cofactor">
    <cofactor evidence="1">
        <name>Fe(2+)</name>
        <dbReference type="ChEBI" id="CHEBI:29033"/>
    </cofactor>
</comment>
<evidence type="ECO:0000259" key="9">
    <source>
        <dbReference type="Pfam" id="PF02668"/>
    </source>
</evidence>
<evidence type="ECO:0000256" key="4">
    <source>
        <dbReference type="ARBA" id="ARBA00023002"/>
    </source>
</evidence>
<dbReference type="PANTHER" id="PTHR10696:SF56">
    <property type="entry name" value="TAUD_TFDA-LIKE DOMAIN-CONTAINING PROTEIN"/>
    <property type="match status" value="1"/>
</dbReference>
<accession>A0A328NDC2</accession>
<feature type="binding site" evidence="7">
    <location>
        <position position="194"/>
    </location>
    <ligand>
        <name>2-oxoglutarate</name>
        <dbReference type="ChEBI" id="CHEBI:16810"/>
    </ligand>
</feature>
<evidence type="ECO:0000256" key="7">
    <source>
        <dbReference type="PIRSR" id="PIRSR019543-1"/>
    </source>
</evidence>
<dbReference type="Pfam" id="PF02668">
    <property type="entry name" value="TauD"/>
    <property type="match status" value="1"/>
</dbReference>
<name>A0A328NDC2_9ACTN</name>
<evidence type="ECO:0000256" key="6">
    <source>
        <dbReference type="ARBA" id="ARBA00023194"/>
    </source>
</evidence>
<feature type="binding site" evidence="8">
    <location>
        <position position="290"/>
    </location>
    <ligand>
        <name>Fe cation</name>
        <dbReference type="ChEBI" id="CHEBI:24875"/>
    </ligand>
</feature>
<sequence length="337" mass="37072">MTSVGTQHQFTIDLPAPWAREMMDGLLAAPFSPYRSDAELERLWEHAKRCVEDFPDEVRSELIRFGSRLSGRGALLLRGLPIADATLGPTPADWTVEALAKRTWETEAFLLAVASVLGEVFAFARQHDGNVVQNVVPISADAYTQKGTGSKVFLQWHTEDAYDRLRADFVALLCVRSDPSAKTAIVDADQVPVTPEHRKILMQPRFHIGVDPASGGSGRPEDGPMLPILGEDADGNLTIRLDTDQVCAVAGDIGAAEALEAFRRDIPSAARYLTLAAGDLLILDNYRTLHARTAYSPRFDGTDRWLQRVSITKDLQKSAEVRTRRLRVVDLDASLLG</sequence>
<reference evidence="10 11" key="1">
    <citation type="submission" date="2018-03" db="EMBL/GenBank/DDBJ databases">
        <title>Defining the species Micromonospora saelicesensis and Micromonospora noduli under the framework of genomics.</title>
        <authorList>
            <person name="Riesco R."/>
            <person name="Trujillo M.E."/>
        </authorList>
    </citation>
    <scope>NUCLEOTIDE SEQUENCE [LARGE SCALE GENOMIC DNA]</scope>
    <source>
        <strain evidence="10 11">LAH08</strain>
    </source>
</reference>
<dbReference type="InterPro" id="IPR042098">
    <property type="entry name" value="TauD-like_sf"/>
</dbReference>
<evidence type="ECO:0000256" key="2">
    <source>
        <dbReference type="ARBA" id="ARBA00008425"/>
    </source>
</evidence>
<keyword evidence="6" id="KW-0045">Antibiotic biosynthesis</keyword>
<dbReference type="GO" id="GO:0016491">
    <property type="term" value="F:oxidoreductase activity"/>
    <property type="evidence" value="ECO:0007669"/>
    <property type="project" value="UniProtKB-KW"/>
</dbReference>
<feature type="binding site" evidence="7">
    <location>
        <position position="308"/>
    </location>
    <ligand>
        <name>2-oxoglutarate</name>
        <dbReference type="ChEBI" id="CHEBI:16810"/>
    </ligand>
</feature>
<dbReference type="InterPro" id="IPR050411">
    <property type="entry name" value="AlphaKG_dependent_hydroxylases"/>
</dbReference>
<evidence type="ECO:0000256" key="1">
    <source>
        <dbReference type="ARBA" id="ARBA00001954"/>
    </source>
</evidence>
<feature type="binding site" evidence="7">
    <location>
        <position position="304"/>
    </location>
    <ligand>
        <name>2-oxoglutarate</name>
        <dbReference type="ChEBI" id="CHEBI:16810"/>
    </ligand>
</feature>
<dbReference type="GO" id="GO:0017000">
    <property type="term" value="P:antibiotic biosynthetic process"/>
    <property type="evidence" value="ECO:0007669"/>
    <property type="project" value="UniProtKB-KW"/>
</dbReference>
<keyword evidence="5 8" id="KW-0408">Iron</keyword>
<evidence type="ECO:0000313" key="10">
    <source>
        <dbReference type="EMBL" id="RAO04209.1"/>
    </source>
</evidence>
<gene>
    <name evidence="10" type="ORF">LAH08_01557</name>
</gene>
<dbReference type="GO" id="GO:0005506">
    <property type="term" value="F:iron ion binding"/>
    <property type="evidence" value="ECO:0007669"/>
    <property type="project" value="InterPro"/>
</dbReference>
<comment type="caution">
    <text evidence="10">The sequence shown here is derived from an EMBL/GenBank/DDBJ whole genome shotgun (WGS) entry which is preliminary data.</text>
</comment>
<organism evidence="10 11">
    <name type="scientific">Micromonospora noduli</name>
    <dbReference type="NCBI Taxonomy" id="709876"/>
    <lineage>
        <taxon>Bacteria</taxon>
        <taxon>Bacillati</taxon>
        <taxon>Actinomycetota</taxon>
        <taxon>Actinomycetes</taxon>
        <taxon>Micromonosporales</taxon>
        <taxon>Micromonosporaceae</taxon>
        <taxon>Micromonospora</taxon>
    </lineage>
</organism>
<evidence type="ECO:0000256" key="5">
    <source>
        <dbReference type="ARBA" id="ARBA00023004"/>
    </source>
</evidence>
<feature type="binding site" evidence="8">
    <location>
        <position position="159"/>
    </location>
    <ligand>
        <name>Fe cation</name>
        <dbReference type="ChEBI" id="CHEBI:24875"/>
    </ligand>
</feature>
<feature type="domain" description="TauD/TfdA-like" evidence="9">
    <location>
        <begin position="257"/>
        <end position="309"/>
    </location>
</feature>
<comment type="similarity">
    <text evidence="2">Belongs to the clavaminate synthase family.</text>
</comment>
<evidence type="ECO:0000256" key="8">
    <source>
        <dbReference type="PIRSR" id="PIRSR019543-2"/>
    </source>
</evidence>
<dbReference type="InterPro" id="IPR014503">
    <property type="entry name" value="Clavaminate_syn-like"/>
</dbReference>